<evidence type="ECO:0000313" key="1">
    <source>
        <dbReference type="EMBL" id="JAP16980.1"/>
    </source>
</evidence>
<dbReference type="AlphaFoldDB" id="A0A0V0H9K5"/>
<organism evidence="1">
    <name type="scientific">Solanum chacoense</name>
    <name type="common">Chaco potato</name>
    <dbReference type="NCBI Taxonomy" id="4108"/>
    <lineage>
        <taxon>Eukaryota</taxon>
        <taxon>Viridiplantae</taxon>
        <taxon>Streptophyta</taxon>
        <taxon>Embryophyta</taxon>
        <taxon>Tracheophyta</taxon>
        <taxon>Spermatophyta</taxon>
        <taxon>Magnoliopsida</taxon>
        <taxon>eudicotyledons</taxon>
        <taxon>Gunneridae</taxon>
        <taxon>Pentapetalae</taxon>
        <taxon>asterids</taxon>
        <taxon>lamiids</taxon>
        <taxon>Solanales</taxon>
        <taxon>Solanaceae</taxon>
        <taxon>Solanoideae</taxon>
        <taxon>Solaneae</taxon>
        <taxon>Solanum</taxon>
    </lineage>
</organism>
<accession>A0A0V0H9K5</accession>
<reference evidence="1" key="1">
    <citation type="submission" date="2015-12" db="EMBL/GenBank/DDBJ databases">
        <title>Gene expression during late stages of embryo sac development: a critical building block for successful pollen-pistil interactions.</title>
        <authorList>
            <person name="Liu Y."/>
            <person name="Joly V."/>
            <person name="Sabar M."/>
            <person name="Matton D.P."/>
        </authorList>
    </citation>
    <scope>NUCLEOTIDE SEQUENCE</scope>
</reference>
<sequence length="103" mass="11560">MFATELPHSTSVKSILFLNIKCQSILFKLTSDNITPPILSFPVVLPWDSLFSLSMKLMFVSSYQHTKTEKKYSSLEKSLAVQLHTAQIVFISTTGSSLESLFL</sequence>
<proteinExistence type="predicted"/>
<dbReference type="EMBL" id="GEDG01023117">
    <property type="protein sequence ID" value="JAP16980.1"/>
    <property type="molecule type" value="Transcribed_RNA"/>
</dbReference>
<name>A0A0V0H9K5_SOLCH</name>
<protein>
    <submittedName>
        <fullName evidence="1">Putative ovule protein</fullName>
    </submittedName>
</protein>